<dbReference type="InterPro" id="IPR019999">
    <property type="entry name" value="Anth_synth_I-like"/>
</dbReference>
<dbReference type="PRINTS" id="PR00095">
    <property type="entry name" value="ANTSNTHASEI"/>
</dbReference>
<dbReference type="InterPro" id="IPR005802">
    <property type="entry name" value="ADC_synth_comp_1"/>
</dbReference>
<evidence type="ECO:0000313" key="6">
    <source>
        <dbReference type="Proteomes" id="UP000516072"/>
    </source>
</evidence>
<dbReference type="PANTHER" id="PTHR11236">
    <property type="entry name" value="AMINOBENZOATE/ANTHRANILATE SYNTHASE"/>
    <property type="match status" value="1"/>
</dbReference>
<dbReference type="GO" id="GO:0009396">
    <property type="term" value="P:folic acid-containing compound biosynthetic process"/>
    <property type="evidence" value="ECO:0007669"/>
    <property type="project" value="InterPro"/>
</dbReference>
<name>A0A7G1Q7A4_9GAMM</name>
<evidence type="ECO:0000256" key="2">
    <source>
        <dbReference type="ARBA" id="ARBA00022679"/>
    </source>
</evidence>
<dbReference type="KEGG" id="ntg:NSCAC_0077"/>
<feature type="domain" description="Anthranilate synthase component I N-terminal" evidence="4">
    <location>
        <begin position="20"/>
        <end position="154"/>
    </location>
</feature>
<dbReference type="Gene3D" id="3.60.120.10">
    <property type="entry name" value="Anthranilate synthase"/>
    <property type="match status" value="1"/>
</dbReference>
<dbReference type="AlphaFoldDB" id="A0A7G1Q7A4"/>
<evidence type="ECO:0000313" key="5">
    <source>
        <dbReference type="EMBL" id="CAB1274255.1"/>
    </source>
</evidence>
<dbReference type="InterPro" id="IPR005801">
    <property type="entry name" value="ADC_synthase"/>
</dbReference>
<dbReference type="InterPro" id="IPR006805">
    <property type="entry name" value="Anth_synth_I_N"/>
</dbReference>
<accession>A0A7G1Q7A4</accession>
<evidence type="ECO:0000256" key="1">
    <source>
        <dbReference type="ARBA" id="ARBA00013139"/>
    </source>
</evidence>
<reference evidence="5 6" key="1">
    <citation type="submission" date="2020-03" db="EMBL/GenBank/DDBJ databases">
        <authorList>
            <person name="Picone N."/>
        </authorList>
    </citation>
    <scope>NUCLEOTIDE SEQUENCE [LARGE SCALE GENOMIC DNA]</scope>
    <source>
        <strain evidence="5">NSCAC1</strain>
    </source>
</reference>
<keyword evidence="2 5" id="KW-0808">Transferase</keyword>
<dbReference type="EMBL" id="LR778175">
    <property type="protein sequence ID" value="CAB1274255.1"/>
    <property type="molecule type" value="Genomic_DNA"/>
</dbReference>
<dbReference type="SUPFAM" id="SSF56322">
    <property type="entry name" value="ADC synthase"/>
    <property type="match status" value="1"/>
</dbReference>
<proteinExistence type="predicted"/>
<evidence type="ECO:0000259" key="3">
    <source>
        <dbReference type="Pfam" id="PF00425"/>
    </source>
</evidence>
<dbReference type="GO" id="GO:0046820">
    <property type="term" value="F:4-amino-4-deoxychorismate synthase activity"/>
    <property type="evidence" value="ECO:0007669"/>
    <property type="project" value="UniProtKB-EC"/>
</dbReference>
<feature type="domain" description="Chorismate-utilising enzyme C-terminal" evidence="3">
    <location>
        <begin position="198"/>
        <end position="451"/>
    </location>
</feature>
<evidence type="ECO:0000259" key="4">
    <source>
        <dbReference type="Pfam" id="PF04715"/>
    </source>
</evidence>
<organism evidence="5 6">
    <name type="scientific">Candidatus Nitrosacidococcus tergens</name>
    <dbReference type="NCBI Taxonomy" id="553981"/>
    <lineage>
        <taxon>Bacteria</taxon>
        <taxon>Pseudomonadati</taxon>
        <taxon>Pseudomonadota</taxon>
        <taxon>Gammaproteobacteria</taxon>
        <taxon>Chromatiales</taxon>
        <taxon>Chromatiaceae</taxon>
        <taxon>Candidatus Nitrosacidococcus</taxon>
    </lineage>
</organism>
<dbReference type="InterPro" id="IPR015890">
    <property type="entry name" value="Chorismate_C"/>
</dbReference>
<dbReference type="GO" id="GO:0000162">
    <property type="term" value="P:L-tryptophan biosynthetic process"/>
    <property type="evidence" value="ECO:0007669"/>
    <property type="project" value="TreeGrafter"/>
</dbReference>
<dbReference type="Pfam" id="PF04715">
    <property type="entry name" value="Anth_synt_I_N"/>
    <property type="match status" value="1"/>
</dbReference>
<gene>
    <name evidence="5" type="primary">pabB</name>
    <name evidence="5" type="ORF">NSCAC_0077</name>
</gene>
<dbReference type="PANTHER" id="PTHR11236:SF50">
    <property type="entry name" value="AMINODEOXYCHORISMATE SYNTHASE COMPONENT 1"/>
    <property type="match status" value="1"/>
</dbReference>
<keyword evidence="6" id="KW-1185">Reference proteome</keyword>
<dbReference type="Proteomes" id="UP000516072">
    <property type="component" value="Chromosome"/>
</dbReference>
<dbReference type="Pfam" id="PF00425">
    <property type="entry name" value="Chorismate_bind"/>
    <property type="match status" value="1"/>
</dbReference>
<sequence>MHQQQVQWAELPYSECSVPLFEIIYLEPWPIFLDSGWPSDRSGRFDIIAADPFITLKTRGLITEINYRNSKIFSAQNPLTLLQRELNRFTGKQLPNFLSESPLVGGAIGYFSYDLVRRFENLPSIITNIEQMPEMAIGVYDWVVIVDHHCQVTFLVAQGYDPRTQTHWNSLRTRLSKAIKPNKYSFHIENYPQSNLSKENYDQAFDRIQGYIYAGDCYQVNLAQRFETKAYGNSWALYSYLREINPAPFSSFFSIPEGSILSTSPERFLKVSGSRVETAPIKGTRPRDMNPIIDDQLITDLRNSGKDRAENIMIVDLLRNDLGQVCTPGSIQVTQLCTIQSFATVHHLISTIHGQLASGKNTLDLLQACFPGGSITGAPKIRAMEIIEELEPHRRGVYCGSLGYISFEGNMDINIAIRTLVYNQNSLRFWVGSGIVADSNRKAEYQETLDKAAAIFKALNQYLSN</sequence>
<dbReference type="NCBIfam" id="TIGR00553">
    <property type="entry name" value="pabB"/>
    <property type="match status" value="1"/>
</dbReference>
<keyword evidence="5" id="KW-0032">Aminotransferase</keyword>
<dbReference type="RefSeq" id="WP_197744484.1">
    <property type="nucleotide sequence ID" value="NZ_LR778175.1"/>
</dbReference>
<protein>
    <recommendedName>
        <fullName evidence="1">aminodeoxychorismate synthase</fullName>
        <ecNumber evidence="1">2.6.1.85</ecNumber>
    </recommendedName>
</protein>
<dbReference type="EC" id="2.6.1.85" evidence="1"/>